<dbReference type="RefSeq" id="XP_013755163.1">
    <property type="nucleotide sequence ID" value="XM_013899709.1"/>
</dbReference>
<feature type="region of interest" description="Disordered" evidence="8">
    <location>
        <begin position="1"/>
        <end position="23"/>
    </location>
</feature>
<keyword evidence="6" id="KW-0238">DNA-binding</keyword>
<protein>
    <submittedName>
        <fullName evidence="9">UPF0361 protein yoqW</fullName>
    </submittedName>
</protein>
<feature type="region of interest" description="Disordered" evidence="8">
    <location>
        <begin position="335"/>
        <end position="373"/>
    </location>
</feature>
<keyword evidence="5" id="KW-0190">Covalent protein-DNA linkage</keyword>
<reference evidence="9 10" key="1">
    <citation type="submission" date="2010-05" db="EMBL/GenBank/DDBJ databases">
        <title>The Genome Sequence of Thecamonas trahens ATCC 50062.</title>
        <authorList>
            <consortium name="The Broad Institute Genome Sequencing Platform"/>
            <person name="Russ C."/>
            <person name="Cuomo C."/>
            <person name="Shea T."/>
            <person name="Young S.K."/>
            <person name="Zeng Q."/>
            <person name="Koehrsen M."/>
            <person name="Haas B."/>
            <person name="Borodovsky M."/>
            <person name="Guigo R."/>
            <person name="Alvarado L."/>
            <person name="Berlin A."/>
            <person name="Bochicchio J."/>
            <person name="Borenstein D."/>
            <person name="Chapman S."/>
            <person name="Chen Z."/>
            <person name="Freedman E."/>
            <person name="Gellesch M."/>
            <person name="Goldberg J."/>
            <person name="Griggs A."/>
            <person name="Gujja S."/>
            <person name="Heilman E."/>
            <person name="Heiman D."/>
            <person name="Hepburn T."/>
            <person name="Howarth C."/>
            <person name="Jen D."/>
            <person name="Larson L."/>
            <person name="Mehta T."/>
            <person name="Park D."/>
            <person name="Pearson M."/>
            <person name="Roberts A."/>
            <person name="Saif S."/>
            <person name="Shenoy N."/>
            <person name="Sisk P."/>
            <person name="Stolte C."/>
            <person name="Sykes S."/>
            <person name="Thomson T."/>
            <person name="Walk T."/>
            <person name="White J."/>
            <person name="Yandava C."/>
            <person name="Burger G."/>
            <person name="Gray M.W."/>
            <person name="Holland P.W.H."/>
            <person name="King N."/>
            <person name="Lang F.B.F."/>
            <person name="Roger A.J."/>
            <person name="Ruiz-Trillo I."/>
            <person name="Lander E."/>
            <person name="Nusbaum C."/>
        </authorList>
    </citation>
    <scope>NUCLEOTIDE SEQUENCE [LARGE SCALE GENOMIC DNA]</scope>
    <source>
        <strain evidence="9 10">ATCC 50062</strain>
    </source>
</reference>
<dbReference type="GO" id="GO:0008233">
    <property type="term" value="F:peptidase activity"/>
    <property type="evidence" value="ECO:0007669"/>
    <property type="project" value="UniProtKB-KW"/>
</dbReference>
<accession>A0A0L0DJM4</accession>
<dbReference type="GO" id="GO:0006508">
    <property type="term" value="P:proteolysis"/>
    <property type="evidence" value="ECO:0007669"/>
    <property type="project" value="UniProtKB-KW"/>
</dbReference>
<dbReference type="Proteomes" id="UP000054408">
    <property type="component" value="Unassembled WGS sequence"/>
</dbReference>
<evidence type="ECO:0000256" key="8">
    <source>
        <dbReference type="SAM" id="MobiDB-lite"/>
    </source>
</evidence>
<evidence type="ECO:0000256" key="7">
    <source>
        <dbReference type="ARBA" id="ARBA00023239"/>
    </source>
</evidence>
<feature type="compositionally biased region" description="Low complexity" evidence="8">
    <location>
        <begin position="263"/>
        <end position="273"/>
    </location>
</feature>
<keyword evidence="7" id="KW-0456">Lyase</keyword>
<organism evidence="9 10">
    <name type="scientific">Thecamonas trahens ATCC 50062</name>
    <dbReference type="NCBI Taxonomy" id="461836"/>
    <lineage>
        <taxon>Eukaryota</taxon>
        <taxon>Apusozoa</taxon>
        <taxon>Apusomonadida</taxon>
        <taxon>Apusomonadidae</taxon>
        <taxon>Thecamonas</taxon>
    </lineage>
</organism>
<keyword evidence="10" id="KW-1185">Reference proteome</keyword>
<evidence type="ECO:0000256" key="5">
    <source>
        <dbReference type="ARBA" id="ARBA00023124"/>
    </source>
</evidence>
<dbReference type="GO" id="GO:0106300">
    <property type="term" value="P:protein-DNA covalent cross-linking repair"/>
    <property type="evidence" value="ECO:0007669"/>
    <property type="project" value="InterPro"/>
</dbReference>
<evidence type="ECO:0000256" key="3">
    <source>
        <dbReference type="ARBA" id="ARBA00022763"/>
    </source>
</evidence>
<dbReference type="GO" id="GO:0003697">
    <property type="term" value="F:single-stranded DNA binding"/>
    <property type="evidence" value="ECO:0007669"/>
    <property type="project" value="InterPro"/>
</dbReference>
<dbReference type="GO" id="GO:0016829">
    <property type="term" value="F:lyase activity"/>
    <property type="evidence" value="ECO:0007669"/>
    <property type="project" value="UniProtKB-KW"/>
</dbReference>
<proteinExistence type="inferred from homology"/>
<feature type="compositionally biased region" description="Polar residues" evidence="8">
    <location>
        <begin position="341"/>
        <end position="367"/>
    </location>
</feature>
<keyword evidence="2" id="KW-0645">Protease</keyword>
<evidence type="ECO:0000313" key="9">
    <source>
        <dbReference type="EMBL" id="KNC52604.1"/>
    </source>
</evidence>
<dbReference type="STRING" id="461836.A0A0L0DJM4"/>
<dbReference type="SUPFAM" id="SSF143081">
    <property type="entry name" value="BB1717-like"/>
    <property type="match status" value="1"/>
</dbReference>
<dbReference type="OrthoDB" id="2111841at2759"/>
<gene>
    <name evidence="9" type="ORF">AMSG_08467</name>
</gene>
<evidence type="ECO:0000256" key="2">
    <source>
        <dbReference type="ARBA" id="ARBA00022670"/>
    </source>
</evidence>
<dbReference type="EMBL" id="GL349474">
    <property type="protein sequence ID" value="KNC52604.1"/>
    <property type="molecule type" value="Genomic_DNA"/>
</dbReference>
<dbReference type="Pfam" id="PF02586">
    <property type="entry name" value="SRAP"/>
    <property type="match status" value="1"/>
</dbReference>
<dbReference type="GeneID" id="25567158"/>
<name>A0A0L0DJM4_THETB</name>
<comment type="similarity">
    <text evidence="1">Belongs to the SOS response-associated peptidase family.</text>
</comment>
<dbReference type="AlphaFoldDB" id="A0A0L0DJM4"/>
<evidence type="ECO:0000256" key="1">
    <source>
        <dbReference type="ARBA" id="ARBA00008136"/>
    </source>
</evidence>
<dbReference type="OMA" id="MEAREWD"/>
<keyword evidence="4" id="KW-0378">Hydrolase</keyword>
<evidence type="ECO:0000313" key="10">
    <source>
        <dbReference type="Proteomes" id="UP000054408"/>
    </source>
</evidence>
<feature type="region of interest" description="Disordered" evidence="8">
    <location>
        <begin position="248"/>
        <end position="296"/>
    </location>
</feature>
<dbReference type="InterPro" id="IPR036590">
    <property type="entry name" value="SRAP-like"/>
</dbReference>
<dbReference type="PANTHER" id="PTHR13604">
    <property type="entry name" value="DC12-RELATED"/>
    <property type="match status" value="1"/>
</dbReference>
<dbReference type="InterPro" id="IPR003738">
    <property type="entry name" value="SRAP"/>
</dbReference>
<dbReference type="PANTHER" id="PTHR13604:SF0">
    <property type="entry name" value="ABASIC SITE PROCESSING PROTEIN HMCES"/>
    <property type="match status" value="1"/>
</dbReference>
<keyword evidence="3" id="KW-0227">DNA damage</keyword>
<dbReference type="Gene3D" id="3.90.1680.10">
    <property type="entry name" value="SOS response associated peptidase-like"/>
    <property type="match status" value="1"/>
</dbReference>
<evidence type="ECO:0000256" key="6">
    <source>
        <dbReference type="ARBA" id="ARBA00023125"/>
    </source>
</evidence>
<dbReference type="eggNOG" id="KOG2618">
    <property type="taxonomic scope" value="Eukaryota"/>
</dbReference>
<sequence length="373" mass="39791">MCGRTSMTKTADALERATGRRWRSQAAAERLRPSANVAPGTPLPVVQAMRGEGSGEVIDSVLTTMRWGFERPEWSSPVINVRAETMLARPLFASPLVSGRCVVAVEGFYEWDATKNPHYISLSDHGVMYMAALYEAIPGPDGALSYAVAVVTVAAAEDISWLHDRMPALLTSEHDRQSWLNPAVPPETAASLCAPVEGLRTRPVSRAVNFLRFKSAADCHAPPDPAVVYSSAGKQRVNVVTEYFAQRGAPTRAAQRPRAHAESSALSSPSSSQPRPPLRSTDSSSPGKTAARAARSARATQAVVSAWSASRSSLLPSFLPLALQVGTLVPPSQRRLDDLWTPSSGEARSSASATLPTPDTPPSQTCSPVVDLT</sequence>
<evidence type="ECO:0000256" key="4">
    <source>
        <dbReference type="ARBA" id="ARBA00022801"/>
    </source>
</evidence>